<keyword evidence="3" id="KW-1185">Reference proteome</keyword>
<reference evidence="2 3" key="1">
    <citation type="submission" date="2024-04" db="EMBL/GenBank/DDBJ databases">
        <title>Phyllosticta paracitricarpa is synonymous to the EU quarantine fungus P. citricarpa based on phylogenomic analyses.</title>
        <authorList>
            <consortium name="Lawrence Berkeley National Laboratory"/>
            <person name="Van ingen-buijs V.A."/>
            <person name="Van westerhoven A.C."/>
            <person name="Haridas S."/>
            <person name="Skiadas P."/>
            <person name="Martin F."/>
            <person name="Groenewald J.Z."/>
            <person name="Crous P.W."/>
            <person name="Seidl M.F."/>
        </authorList>
    </citation>
    <scope>NUCLEOTIDE SEQUENCE [LARGE SCALE GENOMIC DNA]</scope>
    <source>
        <strain evidence="2 3">CPC 17464</strain>
    </source>
</reference>
<accession>A0ABR1LTB2</accession>
<feature type="transmembrane region" description="Helical" evidence="1">
    <location>
        <begin position="73"/>
        <end position="91"/>
    </location>
</feature>
<keyword evidence="1" id="KW-1133">Transmembrane helix</keyword>
<dbReference type="RefSeq" id="XP_066656090.1">
    <property type="nucleotide sequence ID" value="XM_066795379.1"/>
</dbReference>
<dbReference type="Proteomes" id="UP001360953">
    <property type="component" value="Unassembled WGS sequence"/>
</dbReference>
<evidence type="ECO:0000313" key="3">
    <source>
        <dbReference type="Proteomes" id="UP001360953"/>
    </source>
</evidence>
<name>A0ABR1LTB2_9PEZI</name>
<keyword evidence="1" id="KW-0812">Transmembrane</keyword>
<feature type="transmembrane region" description="Helical" evidence="1">
    <location>
        <begin position="42"/>
        <end position="61"/>
    </location>
</feature>
<evidence type="ECO:0000313" key="2">
    <source>
        <dbReference type="EMBL" id="KAK7538403.1"/>
    </source>
</evidence>
<dbReference type="EMBL" id="JBBPEH010000005">
    <property type="protein sequence ID" value="KAK7538403.1"/>
    <property type="molecule type" value="Genomic_DNA"/>
</dbReference>
<gene>
    <name evidence="2" type="ORF">J3D65DRAFT_326340</name>
</gene>
<dbReference type="GeneID" id="92028285"/>
<proteinExistence type="predicted"/>
<keyword evidence="1" id="KW-0472">Membrane</keyword>
<sequence length="133" mass="14453">MNRALLTFDGLLLPLCFFLLTLFTYCSDRCAPCVLLLLLEMGGIWLSVVVSFSVGWIGYMVGWLDGTGAGRSLLFLLLSLFVCLRGADGLGDITGVASKLNRECHLQPNMSTLTDIAAAAVVTLRTRNDAHLR</sequence>
<organism evidence="2 3">
    <name type="scientific">Phyllosticta citribraziliensis</name>
    <dbReference type="NCBI Taxonomy" id="989973"/>
    <lineage>
        <taxon>Eukaryota</taxon>
        <taxon>Fungi</taxon>
        <taxon>Dikarya</taxon>
        <taxon>Ascomycota</taxon>
        <taxon>Pezizomycotina</taxon>
        <taxon>Dothideomycetes</taxon>
        <taxon>Dothideomycetes incertae sedis</taxon>
        <taxon>Botryosphaeriales</taxon>
        <taxon>Phyllostictaceae</taxon>
        <taxon>Phyllosticta</taxon>
    </lineage>
</organism>
<comment type="caution">
    <text evidence="2">The sequence shown here is derived from an EMBL/GenBank/DDBJ whole genome shotgun (WGS) entry which is preliminary data.</text>
</comment>
<protein>
    <submittedName>
        <fullName evidence="2">Uncharacterized protein</fullName>
    </submittedName>
</protein>
<evidence type="ECO:0000256" key="1">
    <source>
        <dbReference type="SAM" id="Phobius"/>
    </source>
</evidence>